<proteinExistence type="predicted"/>
<dbReference type="EMBL" id="JAFEMO010000015">
    <property type="protein sequence ID" value="KAH7543892.1"/>
    <property type="molecule type" value="Genomic_DNA"/>
</dbReference>
<feature type="compositionally biased region" description="Low complexity" evidence="1">
    <location>
        <begin position="121"/>
        <end position="133"/>
    </location>
</feature>
<reference evidence="2 3" key="1">
    <citation type="submission" date="2021-02" db="EMBL/GenBank/DDBJ databases">
        <title>Plant Genome Project.</title>
        <authorList>
            <person name="Zhang R.-G."/>
        </authorList>
    </citation>
    <scope>NUCLEOTIDE SEQUENCE [LARGE SCALE GENOMIC DNA]</scope>
    <source>
        <tissue evidence="2">Leaves</tissue>
    </source>
</reference>
<evidence type="ECO:0000256" key="1">
    <source>
        <dbReference type="SAM" id="MobiDB-lite"/>
    </source>
</evidence>
<feature type="region of interest" description="Disordered" evidence="1">
    <location>
        <begin position="1"/>
        <end position="21"/>
    </location>
</feature>
<evidence type="ECO:0000313" key="2">
    <source>
        <dbReference type="EMBL" id="KAH7543892.1"/>
    </source>
</evidence>
<gene>
    <name evidence="2" type="ORF">JRO89_XS15G0045500</name>
</gene>
<feature type="region of interest" description="Disordered" evidence="1">
    <location>
        <begin position="109"/>
        <end position="144"/>
    </location>
</feature>
<sequence>MNQPQTGPSRAVEGVGGNCNAEQGHGMHWQAEGVVFQLSDGRPSERLRSYKDARVEEFFRLEQKSMSVTDYEEKFSELVRLVLFIQEDEEQRCKRELVEAAMKVERNVTAITQGRPDNKRSGLSSSQSGFSQTSRKKSKTKWIGGKGTYRGAAFSQLGLLQHPEVPDLHSQIAVYAKRDI</sequence>
<name>A0ABQ8H108_9ROSI</name>
<evidence type="ECO:0008006" key="4">
    <source>
        <dbReference type="Google" id="ProtNLM"/>
    </source>
</evidence>
<organism evidence="2 3">
    <name type="scientific">Xanthoceras sorbifolium</name>
    <dbReference type="NCBI Taxonomy" id="99658"/>
    <lineage>
        <taxon>Eukaryota</taxon>
        <taxon>Viridiplantae</taxon>
        <taxon>Streptophyta</taxon>
        <taxon>Embryophyta</taxon>
        <taxon>Tracheophyta</taxon>
        <taxon>Spermatophyta</taxon>
        <taxon>Magnoliopsida</taxon>
        <taxon>eudicotyledons</taxon>
        <taxon>Gunneridae</taxon>
        <taxon>Pentapetalae</taxon>
        <taxon>rosids</taxon>
        <taxon>malvids</taxon>
        <taxon>Sapindales</taxon>
        <taxon>Sapindaceae</taxon>
        <taxon>Xanthoceroideae</taxon>
        <taxon>Xanthoceras</taxon>
    </lineage>
</organism>
<accession>A0ABQ8H108</accession>
<evidence type="ECO:0000313" key="3">
    <source>
        <dbReference type="Proteomes" id="UP000827721"/>
    </source>
</evidence>
<comment type="caution">
    <text evidence="2">The sequence shown here is derived from an EMBL/GenBank/DDBJ whole genome shotgun (WGS) entry which is preliminary data.</text>
</comment>
<dbReference type="Proteomes" id="UP000827721">
    <property type="component" value="Unassembled WGS sequence"/>
</dbReference>
<keyword evidence="3" id="KW-1185">Reference proteome</keyword>
<protein>
    <recommendedName>
        <fullName evidence="4">Retrotransposon gag domain-containing protein</fullName>
    </recommendedName>
</protein>